<dbReference type="EMBL" id="REGN01007452">
    <property type="protein sequence ID" value="RNA06264.1"/>
    <property type="molecule type" value="Genomic_DNA"/>
</dbReference>
<organism evidence="1 2">
    <name type="scientific">Brachionus plicatilis</name>
    <name type="common">Marine rotifer</name>
    <name type="synonym">Brachionus muelleri</name>
    <dbReference type="NCBI Taxonomy" id="10195"/>
    <lineage>
        <taxon>Eukaryota</taxon>
        <taxon>Metazoa</taxon>
        <taxon>Spiralia</taxon>
        <taxon>Gnathifera</taxon>
        <taxon>Rotifera</taxon>
        <taxon>Eurotatoria</taxon>
        <taxon>Monogononta</taxon>
        <taxon>Pseudotrocha</taxon>
        <taxon>Ploima</taxon>
        <taxon>Brachionidae</taxon>
        <taxon>Brachionus</taxon>
    </lineage>
</organism>
<comment type="caution">
    <text evidence="1">The sequence shown here is derived from an EMBL/GenBank/DDBJ whole genome shotgun (WGS) entry which is preliminary data.</text>
</comment>
<evidence type="ECO:0000313" key="2">
    <source>
        <dbReference type="Proteomes" id="UP000276133"/>
    </source>
</evidence>
<reference evidence="1 2" key="1">
    <citation type="journal article" date="2018" name="Sci. Rep.">
        <title>Genomic signatures of local adaptation to the degree of environmental predictability in rotifers.</title>
        <authorList>
            <person name="Franch-Gras L."/>
            <person name="Hahn C."/>
            <person name="Garcia-Roger E.M."/>
            <person name="Carmona M.J."/>
            <person name="Serra M."/>
            <person name="Gomez A."/>
        </authorList>
    </citation>
    <scope>NUCLEOTIDE SEQUENCE [LARGE SCALE GENOMIC DNA]</scope>
    <source>
        <strain evidence="1">HYR1</strain>
    </source>
</reference>
<evidence type="ECO:0000313" key="1">
    <source>
        <dbReference type="EMBL" id="RNA06264.1"/>
    </source>
</evidence>
<proteinExistence type="predicted"/>
<accession>A0A3M7Q4X6</accession>
<gene>
    <name evidence="1" type="ORF">BpHYR1_004374</name>
</gene>
<protein>
    <submittedName>
        <fullName evidence="1">Uncharacterized protein</fullName>
    </submittedName>
</protein>
<name>A0A3M7Q4X6_BRAPC</name>
<sequence>MNKHSPNIDINSTKTLLINIFKFFTPAVKQRAPTSNRYIWIRTRFDVLANVRFVIAGTTTLAVEEVLIVECDDSEHVDFTDENIEALPTCLLQRALIGCNIGWLKLVLL</sequence>
<dbReference type="Proteomes" id="UP000276133">
    <property type="component" value="Unassembled WGS sequence"/>
</dbReference>
<dbReference type="AlphaFoldDB" id="A0A3M7Q4X6"/>
<keyword evidence="2" id="KW-1185">Reference proteome</keyword>